<keyword evidence="1" id="KW-0315">Glutamine amidotransferase</keyword>
<sequence length="227" mass="25802">MAGRPHIGVTGNHRRWAPAWWCTALALRLCGAVPQRISVDHPWQGAPPDALVIGGGNDISPEHYGGEVDARVKLDPERDTLEIEWIRHALKHGIPMIGICRGAQLINTVLGGTLHNDIRHIRRLTYNRPGLLPTKQVWLEPDSRLAHITGKTKLRVNSLHHQAVKRPAEPLRRTGWDLDKITQAIEPTDNIPVLGVQWHPEYMIYLRSQFRIFHWLVDNARDRSPQP</sequence>
<keyword evidence="2" id="KW-1185">Reference proteome</keyword>
<name>A0ABR4WC63_9GAMM</name>
<reference evidence="1 2" key="1">
    <citation type="submission" date="2012-09" db="EMBL/GenBank/DDBJ databases">
        <title>Genome Sequence of alkane-degrading Bacterium Alcanivorax jadensis T9.</title>
        <authorList>
            <person name="Lai Q."/>
            <person name="Shao Z."/>
        </authorList>
    </citation>
    <scope>NUCLEOTIDE SEQUENCE [LARGE SCALE GENOMIC DNA]</scope>
    <source>
        <strain evidence="1 2">T9</strain>
    </source>
</reference>
<dbReference type="RefSeq" id="WP_035247597.1">
    <property type="nucleotide sequence ID" value="NZ_ARXU01000006.1"/>
</dbReference>
<evidence type="ECO:0000313" key="1">
    <source>
        <dbReference type="EMBL" id="KGD61017.1"/>
    </source>
</evidence>
<evidence type="ECO:0000313" key="2">
    <source>
        <dbReference type="Proteomes" id="UP000029443"/>
    </source>
</evidence>
<organism evidence="1 2">
    <name type="scientific">Alcanivorax jadensis T9</name>
    <dbReference type="NCBI Taxonomy" id="1177181"/>
    <lineage>
        <taxon>Bacteria</taxon>
        <taxon>Pseudomonadati</taxon>
        <taxon>Pseudomonadota</taxon>
        <taxon>Gammaproteobacteria</taxon>
        <taxon>Oceanospirillales</taxon>
        <taxon>Alcanivoracaceae</taxon>
        <taxon>Alcanivorax</taxon>
    </lineage>
</organism>
<dbReference type="InterPro" id="IPR011697">
    <property type="entry name" value="Peptidase_C26"/>
</dbReference>
<protein>
    <submittedName>
        <fullName evidence="1">Glutamine amidotransferase</fullName>
    </submittedName>
</protein>
<dbReference type="Gene3D" id="3.40.50.880">
    <property type="match status" value="1"/>
</dbReference>
<dbReference type="PANTHER" id="PTHR43235:SF1">
    <property type="entry name" value="GLUTAMINE AMIDOTRANSFERASE PB2B2.05-RELATED"/>
    <property type="match status" value="1"/>
</dbReference>
<dbReference type="CDD" id="cd01745">
    <property type="entry name" value="GATase1_2"/>
    <property type="match status" value="1"/>
</dbReference>
<gene>
    <name evidence="1" type="ORF">T9A_01877</name>
</gene>
<dbReference type="PANTHER" id="PTHR43235">
    <property type="entry name" value="GLUTAMINE AMIDOTRANSFERASE PB2B2.05-RELATED"/>
    <property type="match status" value="1"/>
</dbReference>
<dbReference type="InterPro" id="IPR029062">
    <property type="entry name" value="Class_I_gatase-like"/>
</dbReference>
<dbReference type="InterPro" id="IPR044668">
    <property type="entry name" value="PuuD-like"/>
</dbReference>
<proteinExistence type="predicted"/>
<dbReference type="PROSITE" id="PS51273">
    <property type="entry name" value="GATASE_TYPE_1"/>
    <property type="match status" value="1"/>
</dbReference>
<comment type="caution">
    <text evidence="1">The sequence shown here is derived from an EMBL/GenBank/DDBJ whole genome shotgun (WGS) entry which is preliminary data.</text>
</comment>
<dbReference type="SUPFAM" id="SSF52317">
    <property type="entry name" value="Class I glutamine amidotransferase-like"/>
    <property type="match status" value="1"/>
</dbReference>
<dbReference type="Proteomes" id="UP000029443">
    <property type="component" value="Unassembled WGS sequence"/>
</dbReference>
<accession>A0ABR4WC63</accession>
<dbReference type="Pfam" id="PF07722">
    <property type="entry name" value="Peptidase_C26"/>
    <property type="match status" value="1"/>
</dbReference>
<dbReference type="EMBL" id="ARXU01000006">
    <property type="protein sequence ID" value="KGD61017.1"/>
    <property type="molecule type" value="Genomic_DNA"/>
</dbReference>